<feature type="compositionally biased region" description="Basic and acidic residues" evidence="1">
    <location>
        <begin position="141"/>
        <end position="158"/>
    </location>
</feature>
<dbReference type="RefSeq" id="XP_033354877.1">
    <property type="nucleotide sequence ID" value="XM_033498986.1"/>
</dbReference>
<feature type="region of interest" description="Disordered" evidence="1">
    <location>
        <begin position="120"/>
        <end position="176"/>
    </location>
</feature>
<feature type="chain" id="PRO_5026685161" evidence="2">
    <location>
        <begin position="30"/>
        <end position="393"/>
    </location>
</feature>
<sequence length="393" mass="44711">MKHKMVPQRAITLQFVFCLALIYGNGSMGKPLTPEDVEGLLPPTPHDKNETIAAVVQDPVVQDAVHHTVTNRSLNGLVVKKHVFIMPATNPNLILSKREHLLVVPTENLEDVRKNITEAKKAEAQESSSPENQAFFEDDAREYTPEGSDDRSEEKENESFSEQKVIQPISSNEKRKNKTEFLEDKLSHGIVLPEDSSSHKVAVPIVAVIDPSNAEKDKVNSPIVAILPNQVKNGELNSQVEFLKHNSEKIQKKAQDFVDQSSLSVNLDYWKSSTPSEITVALSPYSSAPVSYLDEAAPSLATNEKFLSPIVVSQWAMLTPSLQDDQMDYSRETGDMDVAEDIIFRPLFRYRQESQQRSKYYDESNRRYSYTPYRDYDNYYPRRYFYRPRNGGY</sequence>
<dbReference type="KEGG" id="bvk:117236233"/>
<evidence type="ECO:0000313" key="3">
    <source>
        <dbReference type="Proteomes" id="UP000504631"/>
    </source>
</evidence>
<gene>
    <name evidence="4" type="primary">LOC117236233</name>
</gene>
<evidence type="ECO:0000313" key="4">
    <source>
        <dbReference type="RefSeq" id="XP_033354877.1"/>
    </source>
</evidence>
<keyword evidence="2" id="KW-0732">Signal</keyword>
<reference evidence="4" key="1">
    <citation type="submission" date="2025-08" db="UniProtKB">
        <authorList>
            <consortium name="RefSeq"/>
        </authorList>
    </citation>
    <scope>IDENTIFICATION</scope>
    <source>
        <tissue evidence="4">Muscle</tissue>
    </source>
</reference>
<feature type="signal peptide" evidence="2">
    <location>
        <begin position="1"/>
        <end position="29"/>
    </location>
</feature>
<keyword evidence="3" id="KW-1185">Reference proteome</keyword>
<name>A0A6J3KP08_9HYME</name>
<dbReference type="GeneID" id="117236233"/>
<evidence type="ECO:0000256" key="1">
    <source>
        <dbReference type="SAM" id="MobiDB-lite"/>
    </source>
</evidence>
<accession>A0A6J3KP08</accession>
<dbReference type="AlphaFoldDB" id="A0A6J3KP08"/>
<dbReference type="Proteomes" id="UP000504631">
    <property type="component" value="Unplaced"/>
</dbReference>
<organism evidence="3 4">
    <name type="scientific">Bombus vosnesenskii</name>
    <dbReference type="NCBI Taxonomy" id="207650"/>
    <lineage>
        <taxon>Eukaryota</taxon>
        <taxon>Metazoa</taxon>
        <taxon>Ecdysozoa</taxon>
        <taxon>Arthropoda</taxon>
        <taxon>Hexapoda</taxon>
        <taxon>Insecta</taxon>
        <taxon>Pterygota</taxon>
        <taxon>Neoptera</taxon>
        <taxon>Endopterygota</taxon>
        <taxon>Hymenoptera</taxon>
        <taxon>Apocrita</taxon>
        <taxon>Aculeata</taxon>
        <taxon>Apoidea</taxon>
        <taxon>Anthophila</taxon>
        <taxon>Apidae</taxon>
        <taxon>Bombus</taxon>
        <taxon>Pyrobombus</taxon>
    </lineage>
</organism>
<feature type="compositionally biased region" description="Polar residues" evidence="1">
    <location>
        <begin position="160"/>
        <end position="171"/>
    </location>
</feature>
<protein>
    <submittedName>
        <fullName evidence="4">Uncharacterized protein LOC117236233 isoform X1</fullName>
    </submittedName>
</protein>
<evidence type="ECO:0000256" key="2">
    <source>
        <dbReference type="SAM" id="SignalP"/>
    </source>
</evidence>
<proteinExistence type="predicted"/>